<reference evidence="6" key="1">
    <citation type="submission" date="2021-01" db="EMBL/GenBank/DDBJ databases">
        <title>YIM 132084 draft genome.</title>
        <authorList>
            <person name="An D."/>
        </authorList>
    </citation>
    <scope>NUCLEOTIDE SEQUENCE</scope>
    <source>
        <strain evidence="6">YIM 132084</strain>
    </source>
</reference>
<dbReference type="SUPFAM" id="SSF51679">
    <property type="entry name" value="Bacterial luciferase-like"/>
    <property type="match status" value="1"/>
</dbReference>
<dbReference type="PANTHER" id="PTHR30137">
    <property type="entry name" value="LUCIFERASE-LIKE MONOOXYGENASE"/>
    <property type="match status" value="1"/>
</dbReference>
<dbReference type="InterPro" id="IPR050766">
    <property type="entry name" value="Bact_Lucif_Oxidored"/>
</dbReference>
<protein>
    <submittedName>
        <fullName evidence="6">LLM class flavin-dependent oxidoreductase</fullName>
    </submittedName>
</protein>
<evidence type="ECO:0000256" key="4">
    <source>
        <dbReference type="ARBA" id="ARBA00023033"/>
    </source>
</evidence>
<comment type="caution">
    <text evidence="6">The sequence shown here is derived from an EMBL/GenBank/DDBJ whole genome shotgun (WGS) entry which is preliminary data.</text>
</comment>
<dbReference type="RefSeq" id="WP_205260022.1">
    <property type="nucleotide sequence ID" value="NZ_JAERWK010000008.1"/>
</dbReference>
<evidence type="ECO:0000313" key="6">
    <source>
        <dbReference type="EMBL" id="MBM9467108.1"/>
    </source>
</evidence>
<evidence type="ECO:0000313" key="7">
    <source>
        <dbReference type="Proteomes" id="UP000663792"/>
    </source>
</evidence>
<dbReference type="GO" id="GO:0004497">
    <property type="term" value="F:monooxygenase activity"/>
    <property type="evidence" value="ECO:0007669"/>
    <property type="project" value="UniProtKB-KW"/>
</dbReference>
<evidence type="ECO:0000259" key="5">
    <source>
        <dbReference type="Pfam" id="PF00296"/>
    </source>
</evidence>
<accession>A0A939BW22</accession>
<dbReference type="PANTHER" id="PTHR30137:SF16">
    <property type="entry name" value="BLL0895 PROTEIN"/>
    <property type="match status" value="1"/>
</dbReference>
<dbReference type="GO" id="GO:0005829">
    <property type="term" value="C:cytosol"/>
    <property type="evidence" value="ECO:0007669"/>
    <property type="project" value="TreeGrafter"/>
</dbReference>
<keyword evidence="7" id="KW-1185">Reference proteome</keyword>
<keyword evidence="3" id="KW-0560">Oxidoreductase</keyword>
<dbReference type="AlphaFoldDB" id="A0A939BW22"/>
<dbReference type="GO" id="GO:0016705">
    <property type="term" value="F:oxidoreductase activity, acting on paired donors, with incorporation or reduction of molecular oxygen"/>
    <property type="evidence" value="ECO:0007669"/>
    <property type="project" value="InterPro"/>
</dbReference>
<keyword evidence="2" id="KW-0285">Flavoprotein</keyword>
<evidence type="ECO:0000256" key="3">
    <source>
        <dbReference type="ARBA" id="ARBA00023002"/>
    </source>
</evidence>
<organism evidence="6 7">
    <name type="scientific">Nakamurella leprariae</name>
    <dbReference type="NCBI Taxonomy" id="2803911"/>
    <lineage>
        <taxon>Bacteria</taxon>
        <taxon>Bacillati</taxon>
        <taxon>Actinomycetota</taxon>
        <taxon>Actinomycetes</taxon>
        <taxon>Nakamurellales</taxon>
        <taxon>Nakamurellaceae</taxon>
        <taxon>Nakamurella</taxon>
    </lineage>
</organism>
<dbReference type="Proteomes" id="UP000663792">
    <property type="component" value="Unassembled WGS sequence"/>
</dbReference>
<dbReference type="InterPro" id="IPR011251">
    <property type="entry name" value="Luciferase-like_dom"/>
</dbReference>
<dbReference type="Pfam" id="PF00296">
    <property type="entry name" value="Bac_luciferase"/>
    <property type="match status" value="1"/>
</dbReference>
<comment type="similarity">
    <text evidence="1">Belongs to the bacterial luciferase oxidoreductase family.</text>
</comment>
<sequence>MANDDSAAPFRPETIKFGIFQAPYHPMTGNPTLQIRRDIDLAKHADHLGFDEYWMGEHHSGGIENVPAPDLFIAAAVEHTHRIKFGTGVFSLPYHHPLLVADRIAQLDHQSNGRVILGVGPGKLPLDAIMMGIDPPDQRRMQGESLEAIVELLKGNVVNAKTDWFELHDARAQLLPVSPDGIEIAVASTVTPSGSVLAGKHGGTLLSLAAGDKAGFDALDRNWDVYVTESEKHGHTPNRAGWRVVTPMFLAESREEADKAVRRRILHHVDYLEKAGGGIQFPWGRDPQSAIDQLRGEGWPSFGSAVIGTPDEAIAAIEAMISKTGGFGTFLIIHYDMADWEATKRSYELFADEVIPYFRRSNRNRVASLDYHSAHAQQLGAGVVQAITQATQQYYGKDAQIHIR</sequence>
<dbReference type="EMBL" id="JAERWK010000008">
    <property type="protein sequence ID" value="MBM9467108.1"/>
    <property type="molecule type" value="Genomic_DNA"/>
</dbReference>
<evidence type="ECO:0000256" key="2">
    <source>
        <dbReference type="ARBA" id="ARBA00022630"/>
    </source>
</evidence>
<name>A0A939BW22_9ACTN</name>
<dbReference type="Gene3D" id="3.20.20.30">
    <property type="entry name" value="Luciferase-like domain"/>
    <property type="match status" value="1"/>
</dbReference>
<feature type="domain" description="Luciferase-like" evidence="5">
    <location>
        <begin position="16"/>
        <end position="321"/>
    </location>
</feature>
<proteinExistence type="inferred from homology"/>
<evidence type="ECO:0000256" key="1">
    <source>
        <dbReference type="ARBA" id="ARBA00010426"/>
    </source>
</evidence>
<keyword evidence="4" id="KW-0503">Monooxygenase</keyword>
<gene>
    <name evidence="6" type="ORF">JL106_07405</name>
</gene>
<dbReference type="InterPro" id="IPR036661">
    <property type="entry name" value="Luciferase-like_sf"/>
</dbReference>